<sequence length="184" mass="20759">MTKKKRKINSHLKERRLPVAPSDSSIDVFGLFSFWFYFYRNHCSSFRIRQIDHDGFNSVVAPLSLDNIEVESCSSEEELEFQEETLADSNMGEILNSRLKNSNFQSPAQTVAKAGNTSDPAWTLSQHNRGSILARQPSNRTELDGPLLLKSVALSSIGQPSSKRPIEPGVSSKPHRRIERFVCH</sequence>
<dbReference type="EMBL" id="CAWUPB010000905">
    <property type="protein sequence ID" value="CAK7328884.1"/>
    <property type="molecule type" value="Genomic_DNA"/>
</dbReference>
<reference evidence="1 2" key="1">
    <citation type="submission" date="2024-01" db="EMBL/GenBank/DDBJ databases">
        <authorList>
            <person name="Waweru B."/>
        </authorList>
    </citation>
    <scope>NUCLEOTIDE SEQUENCE [LARGE SCALE GENOMIC DNA]</scope>
</reference>
<comment type="caution">
    <text evidence="1">The sequence shown here is derived from an EMBL/GenBank/DDBJ whole genome shotgun (WGS) entry which is preliminary data.</text>
</comment>
<protein>
    <submittedName>
        <fullName evidence="1">Uncharacterized protein</fullName>
    </submittedName>
</protein>
<gene>
    <name evidence="1" type="ORF">DCAF_LOCUS6627</name>
</gene>
<accession>A0AAV1R8R6</accession>
<evidence type="ECO:0000313" key="2">
    <source>
        <dbReference type="Proteomes" id="UP001314170"/>
    </source>
</evidence>
<dbReference type="Proteomes" id="UP001314170">
    <property type="component" value="Unassembled WGS sequence"/>
</dbReference>
<name>A0AAV1R8R6_9ROSI</name>
<keyword evidence="2" id="KW-1185">Reference proteome</keyword>
<evidence type="ECO:0000313" key="1">
    <source>
        <dbReference type="EMBL" id="CAK7328884.1"/>
    </source>
</evidence>
<proteinExistence type="predicted"/>
<dbReference type="AlphaFoldDB" id="A0AAV1R8R6"/>
<organism evidence="1 2">
    <name type="scientific">Dovyalis caffra</name>
    <dbReference type="NCBI Taxonomy" id="77055"/>
    <lineage>
        <taxon>Eukaryota</taxon>
        <taxon>Viridiplantae</taxon>
        <taxon>Streptophyta</taxon>
        <taxon>Embryophyta</taxon>
        <taxon>Tracheophyta</taxon>
        <taxon>Spermatophyta</taxon>
        <taxon>Magnoliopsida</taxon>
        <taxon>eudicotyledons</taxon>
        <taxon>Gunneridae</taxon>
        <taxon>Pentapetalae</taxon>
        <taxon>rosids</taxon>
        <taxon>fabids</taxon>
        <taxon>Malpighiales</taxon>
        <taxon>Salicaceae</taxon>
        <taxon>Flacourtieae</taxon>
        <taxon>Dovyalis</taxon>
    </lineage>
</organism>